<comment type="caution">
    <text evidence="4">The sequence shown here is derived from an EMBL/GenBank/DDBJ whole genome shotgun (WGS) entry which is preliminary data.</text>
</comment>
<dbReference type="AlphaFoldDB" id="A0A644VYM7"/>
<gene>
    <name evidence="4" type="ORF">SDC9_42767</name>
</gene>
<dbReference type="Pfam" id="PF04851">
    <property type="entry name" value="ResIII"/>
    <property type="match status" value="1"/>
</dbReference>
<feature type="domain" description="Helicase/UvrB N-terminal" evidence="2">
    <location>
        <begin position="99"/>
        <end position="262"/>
    </location>
</feature>
<evidence type="ECO:0000259" key="2">
    <source>
        <dbReference type="Pfam" id="PF04851"/>
    </source>
</evidence>
<evidence type="ECO:0000256" key="1">
    <source>
        <dbReference type="SAM" id="MobiDB-lite"/>
    </source>
</evidence>
<name>A0A644VYM7_9ZZZZ</name>
<feature type="domain" description="Type III restriction enzyme C-terminal endonuclease" evidence="3">
    <location>
        <begin position="877"/>
        <end position="984"/>
    </location>
</feature>
<dbReference type="InterPro" id="IPR045572">
    <property type="entry name" value="RE_endonuc_C"/>
</dbReference>
<dbReference type="EMBL" id="VSSQ01000516">
    <property type="protein sequence ID" value="MPL96585.1"/>
    <property type="molecule type" value="Genomic_DNA"/>
</dbReference>
<dbReference type="PANTHER" id="PTHR47396:SF1">
    <property type="entry name" value="ATP-DEPENDENT HELICASE IRC3-RELATED"/>
    <property type="match status" value="1"/>
</dbReference>
<dbReference type="Pfam" id="PF19778">
    <property type="entry name" value="RE_endonuc"/>
    <property type="match status" value="1"/>
</dbReference>
<dbReference type="InterPro" id="IPR006935">
    <property type="entry name" value="Helicase/UvrB_N"/>
</dbReference>
<evidence type="ECO:0000313" key="4">
    <source>
        <dbReference type="EMBL" id="MPL96585.1"/>
    </source>
</evidence>
<organism evidence="4">
    <name type="scientific">bioreactor metagenome</name>
    <dbReference type="NCBI Taxonomy" id="1076179"/>
    <lineage>
        <taxon>unclassified sequences</taxon>
        <taxon>metagenomes</taxon>
        <taxon>ecological metagenomes</taxon>
    </lineage>
</organism>
<feature type="region of interest" description="Disordered" evidence="1">
    <location>
        <begin position="468"/>
        <end position="487"/>
    </location>
</feature>
<dbReference type="InterPro" id="IPR050742">
    <property type="entry name" value="Helicase_Restrict-Modif_Enz"/>
</dbReference>
<sequence length="1008" mass="116512">MIKTKLELKFDHNLDFQLAAIQSVVDVFQELPRHDSAFTLGDGTVPNLPEGEMLSEYWLLGNVQAVQKQSGIDPAPDLAVDDVTVLEGAGYENWRYPSFTVEMETGTGKTYVYLRTIYELRKQYGFRKFIIVVPSIAIYEGVIKSFEVMKRHFSSLYSNETVNLIRYDGSKLSTLRSFATSSFVEIMVMTMQSFNTARGRNSNTLYRTSEQLPGERKPYQYIQETRPILILDEPQNMGSDLSKAALATLHPLFALRYSATHKEIFNLVNRLTPFDAYQRGLVKRIQVDGVFEQHNLEAGTVILREVKTSPLRAIVQTTAMINGQVRPVEVELKNGENLFYKTRLPDHQHGYRVTEISAKARETFVDFDGHDRITDQDVFGASKREIFRIQIERTIERHMHVQRDLYDKGIKVLSLFFIDRVANYINADGLIKVLFDEAFENIKQRYPYFAQWQASEVRKGYFARSKPVKGQSEGQALDTEGRNDTERQAEKEAFQLIMREKERLLTFDEPVSFIFAHSALKEGWDNPNVFQICTLNQTVSEMKKRQEIGRGLRLPVDQNGERIMDETINILTVVANESYEAYAANLQNEYREAGYDKLPPKVTRADNCTAKRNQRIFDDQNFREFWRQLTRRSKYKIHVDTDSLVQECITKIQKIDKRELKPEIVIETGSFVITRFTIKLEDVRSGTALLRIKTETTDGETFPTEFTFPVRDNDDLASLRKDNRLRGYRIIEIEESGDYSSVVFENDIRLHKGEETTFESETGQKPMRRTEETNTVKHPIFNLIDRAAKETGLTRTTINQIFKGITVDYKEFFLKNPEGFANLFISSLKEVFADHIVEHLEFASNPGEFANYEIDEMFPPVKNFPQKELVDAGDAGIYDLVQVDSDVERKFVENYLAGNDPNVIGYFKFPPSYKINLPKVIGNYNPDWGILRFDDEGRVVLKLIRETKGREDTSLLRFSNEGRKIDAAKKHFSTLGLDYRVVTDATHDWYEPEYMRALREPRLPYGEE</sequence>
<dbReference type="GO" id="GO:0005524">
    <property type="term" value="F:ATP binding"/>
    <property type="evidence" value="ECO:0007669"/>
    <property type="project" value="InterPro"/>
</dbReference>
<reference evidence="4" key="1">
    <citation type="submission" date="2019-08" db="EMBL/GenBank/DDBJ databases">
        <authorList>
            <person name="Kucharzyk K."/>
            <person name="Murdoch R.W."/>
            <person name="Higgins S."/>
            <person name="Loffler F."/>
        </authorList>
    </citation>
    <scope>NUCLEOTIDE SEQUENCE</scope>
</reference>
<accession>A0A644VYM7</accession>
<dbReference type="PANTHER" id="PTHR47396">
    <property type="entry name" value="TYPE I RESTRICTION ENZYME ECOKI R PROTEIN"/>
    <property type="match status" value="1"/>
</dbReference>
<dbReference type="InterPro" id="IPR027417">
    <property type="entry name" value="P-loop_NTPase"/>
</dbReference>
<dbReference type="GO" id="GO:0005829">
    <property type="term" value="C:cytosol"/>
    <property type="evidence" value="ECO:0007669"/>
    <property type="project" value="TreeGrafter"/>
</dbReference>
<proteinExistence type="predicted"/>
<evidence type="ECO:0000259" key="3">
    <source>
        <dbReference type="Pfam" id="PF19778"/>
    </source>
</evidence>
<dbReference type="SUPFAM" id="SSF52540">
    <property type="entry name" value="P-loop containing nucleoside triphosphate hydrolases"/>
    <property type="match status" value="2"/>
</dbReference>
<dbReference type="GO" id="GO:0003677">
    <property type="term" value="F:DNA binding"/>
    <property type="evidence" value="ECO:0007669"/>
    <property type="project" value="InterPro"/>
</dbReference>
<protein>
    <submittedName>
        <fullName evidence="4">Uncharacterized protein</fullName>
    </submittedName>
</protein>
<dbReference type="GO" id="GO:0015668">
    <property type="term" value="F:type III site-specific deoxyribonuclease activity"/>
    <property type="evidence" value="ECO:0007669"/>
    <property type="project" value="InterPro"/>
</dbReference>
<dbReference type="Gene3D" id="3.40.50.300">
    <property type="entry name" value="P-loop containing nucleotide triphosphate hydrolases"/>
    <property type="match status" value="2"/>
</dbReference>